<dbReference type="GO" id="GO:0016491">
    <property type="term" value="F:oxidoreductase activity"/>
    <property type="evidence" value="ECO:0007669"/>
    <property type="project" value="UniProtKB-KW"/>
</dbReference>
<dbReference type="CDD" id="cd13919">
    <property type="entry name" value="CuRO_HCO_II_like_5"/>
    <property type="match status" value="1"/>
</dbReference>
<accession>A0AA48RDZ1</accession>
<dbReference type="InterPro" id="IPR002429">
    <property type="entry name" value="CcO_II-like_C"/>
</dbReference>
<evidence type="ECO:0000256" key="6">
    <source>
        <dbReference type="ARBA" id="ARBA00022723"/>
    </source>
</evidence>
<dbReference type="Gene3D" id="1.10.287.90">
    <property type="match status" value="1"/>
</dbReference>
<keyword evidence="7" id="KW-1278">Translocase</keyword>
<evidence type="ECO:0000256" key="10">
    <source>
        <dbReference type="ARBA" id="ARBA00023008"/>
    </source>
</evidence>
<feature type="domain" description="Cytochrome oxidase subunit II copper A binding" evidence="13">
    <location>
        <begin position="112"/>
        <end position="254"/>
    </location>
</feature>
<evidence type="ECO:0000259" key="13">
    <source>
        <dbReference type="PROSITE" id="PS50857"/>
    </source>
</evidence>
<evidence type="ECO:0000256" key="12">
    <source>
        <dbReference type="SAM" id="Phobius"/>
    </source>
</evidence>
<keyword evidence="6" id="KW-0479">Metal-binding</keyword>
<dbReference type="PROSITE" id="PS50857">
    <property type="entry name" value="COX2_CUA"/>
    <property type="match status" value="1"/>
</dbReference>
<dbReference type="Pfam" id="PF00116">
    <property type="entry name" value="COX2"/>
    <property type="match status" value="1"/>
</dbReference>
<dbReference type="PANTHER" id="PTHR22888">
    <property type="entry name" value="CYTOCHROME C OXIDASE, SUBUNIT II"/>
    <property type="match status" value="1"/>
</dbReference>
<keyword evidence="11 12" id="KW-0472">Membrane</keyword>
<evidence type="ECO:0000256" key="8">
    <source>
        <dbReference type="ARBA" id="ARBA00022982"/>
    </source>
</evidence>
<evidence type="ECO:0000256" key="9">
    <source>
        <dbReference type="ARBA" id="ARBA00022989"/>
    </source>
</evidence>
<dbReference type="PANTHER" id="PTHR22888:SF9">
    <property type="entry name" value="CYTOCHROME C OXIDASE SUBUNIT 2"/>
    <property type="match status" value="1"/>
</dbReference>
<keyword evidence="4" id="KW-0813">Transport</keyword>
<dbReference type="GO" id="GO:0042773">
    <property type="term" value="P:ATP synthesis coupled electron transport"/>
    <property type="evidence" value="ECO:0007669"/>
    <property type="project" value="TreeGrafter"/>
</dbReference>
<dbReference type="SUPFAM" id="SSF49503">
    <property type="entry name" value="Cupredoxins"/>
    <property type="match status" value="1"/>
</dbReference>
<feature type="transmembrane region" description="Helical" evidence="12">
    <location>
        <begin position="41"/>
        <end position="62"/>
    </location>
</feature>
<sequence>MMVALIMVLVVAGSLIFHLVSPWRATPIASNWGFIDDTMKLTFWVTGAGFVAVILFMAYCLYRFRHQTGRRSTYEPEDRKLELLLGGVTTVAVIILLAPGLLVWGQFITPPENAMEVEAVGVQWNWSFRLPGADKRFGSTDVRNISGDNPLGVSPADPRGRDDLIVSTSELHLPVNRPVKVLLRSIDVLHDFYVPEIRAKMDLVPGMETYFWFTPTKTGQFEILCVAYCGVGHPQMRGTLFVDADNDYQTWLSAQKTLAQMLKSNADGNKRAFNK</sequence>
<evidence type="ECO:0000256" key="11">
    <source>
        <dbReference type="ARBA" id="ARBA00023136"/>
    </source>
</evidence>
<evidence type="ECO:0000256" key="2">
    <source>
        <dbReference type="ARBA" id="ARBA00007866"/>
    </source>
</evidence>
<evidence type="ECO:0000256" key="4">
    <source>
        <dbReference type="ARBA" id="ARBA00022448"/>
    </source>
</evidence>
<evidence type="ECO:0000313" key="14">
    <source>
        <dbReference type="EMBL" id="CAJ0876847.1"/>
    </source>
</evidence>
<protein>
    <recommendedName>
        <fullName evidence="3">cytochrome-c oxidase</fullName>
        <ecNumber evidence="3">7.1.1.9</ecNumber>
    </recommendedName>
</protein>
<dbReference type="EC" id="7.1.1.9" evidence="3"/>
<gene>
    <name evidence="14" type="primary">coxB/ctaC</name>
    <name evidence="14" type="ORF">AMST5_02824</name>
</gene>
<dbReference type="Gene3D" id="2.60.40.420">
    <property type="entry name" value="Cupredoxins - blue copper proteins"/>
    <property type="match status" value="1"/>
</dbReference>
<evidence type="ECO:0000256" key="1">
    <source>
        <dbReference type="ARBA" id="ARBA00004141"/>
    </source>
</evidence>
<feature type="transmembrane region" description="Helical" evidence="12">
    <location>
        <begin position="83"/>
        <end position="105"/>
    </location>
</feature>
<dbReference type="GO" id="GO:0016020">
    <property type="term" value="C:membrane"/>
    <property type="evidence" value="ECO:0007669"/>
    <property type="project" value="UniProtKB-SubCell"/>
</dbReference>
<dbReference type="InterPro" id="IPR001505">
    <property type="entry name" value="Copper_CuA"/>
</dbReference>
<dbReference type="EMBL" id="OY288114">
    <property type="protein sequence ID" value="CAJ0876847.1"/>
    <property type="molecule type" value="Genomic_DNA"/>
</dbReference>
<comment type="similarity">
    <text evidence="2">Belongs to the cytochrome c oxidase subunit 2 family.</text>
</comment>
<keyword evidence="14" id="KW-0560">Oxidoreductase</keyword>
<dbReference type="InterPro" id="IPR045187">
    <property type="entry name" value="CcO_II"/>
</dbReference>
<keyword evidence="10" id="KW-0186">Copper</keyword>
<dbReference type="PROSITE" id="PS00078">
    <property type="entry name" value="COX2"/>
    <property type="match status" value="1"/>
</dbReference>
<proteinExistence type="inferred from homology"/>
<dbReference type="InterPro" id="IPR008972">
    <property type="entry name" value="Cupredoxin"/>
</dbReference>
<keyword evidence="9 12" id="KW-1133">Transmembrane helix</keyword>
<name>A0AA48RDZ1_9ZZZZ</name>
<dbReference type="PRINTS" id="PR01166">
    <property type="entry name" value="CYCOXIDASEII"/>
</dbReference>
<evidence type="ECO:0000256" key="5">
    <source>
        <dbReference type="ARBA" id="ARBA00022692"/>
    </source>
</evidence>
<dbReference type="GO" id="GO:0005507">
    <property type="term" value="F:copper ion binding"/>
    <property type="evidence" value="ECO:0007669"/>
    <property type="project" value="InterPro"/>
</dbReference>
<dbReference type="AlphaFoldDB" id="A0AA48RDZ1"/>
<organism evidence="14">
    <name type="scientific">freshwater sediment metagenome</name>
    <dbReference type="NCBI Taxonomy" id="556182"/>
    <lineage>
        <taxon>unclassified sequences</taxon>
        <taxon>metagenomes</taxon>
        <taxon>ecological metagenomes</taxon>
    </lineage>
</organism>
<comment type="subcellular location">
    <subcellularLocation>
        <location evidence="1">Membrane</location>
        <topology evidence="1">Multi-pass membrane protein</topology>
    </subcellularLocation>
</comment>
<keyword evidence="8" id="KW-0249">Electron transport</keyword>
<dbReference type="InterPro" id="IPR036257">
    <property type="entry name" value="Cyt_c_oxidase_su2_TM_sf"/>
</dbReference>
<evidence type="ECO:0000256" key="3">
    <source>
        <dbReference type="ARBA" id="ARBA00012949"/>
    </source>
</evidence>
<reference evidence="14" key="1">
    <citation type="submission" date="2023-07" db="EMBL/GenBank/DDBJ databases">
        <authorList>
            <person name="Pelsma A.J. K."/>
        </authorList>
    </citation>
    <scope>NUCLEOTIDE SEQUENCE</scope>
</reference>
<evidence type="ECO:0000256" key="7">
    <source>
        <dbReference type="ARBA" id="ARBA00022967"/>
    </source>
</evidence>
<keyword evidence="5 12" id="KW-0812">Transmembrane</keyword>
<dbReference type="GO" id="GO:0004129">
    <property type="term" value="F:cytochrome-c oxidase activity"/>
    <property type="evidence" value="ECO:0007669"/>
    <property type="project" value="UniProtKB-EC"/>
</dbReference>